<reference evidence="3" key="2">
    <citation type="submission" date="2015-01" db="EMBL/GenBank/DDBJ databases">
        <title>Evolutionary Origins and Diversification of the Mycorrhizal Mutualists.</title>
        <authorList>
            <consortium name="DOE Joint Genome Institute"/>
            <consortium name="Mycorrhizal Genomics Consortium"/>
            <person name="Kohler A."/>
            <person name="Kuo A."/>
            <person name="Nagy L.G."/>
            <person name="Floudas D."/>
            <person name="Copeland A."/>
            <person name="Barry K.W."/>
            <person name="Cichocki N."/>
            <person name="Veneault-Fourrey C."/>
            <person name="LaButti K."/>
            <person name="Lindquist E.A."/>
            <person name="Lipzen A."/>
            <person name="Lundell T."/>
            <person name="Morin E."/>
            <person name="Murat C."/>
            <person name="Riley R."/>
            <person name="Ohm R."/>
            <person name="Sun H."/>
            <person name="Tunlid A."/>
            <person name="Henrissat B."/>
            <person name="Grigoriev I.V."/>
            <person name="Hibbett D.S."/>
            <person name="Martin F."/>
        </authorList>
    </citation>
    <scope>NUCLEOTIDE SEQUENCE [LARGE SCALE GENOMIC DNA]</scope>
    <source>
        <strain evidence="3">MAFF 305830</strain>
    </source>
</reference>
<dbReference type="Proteomes" id="UP000054097">
    <property type="component" value="Unassembled WGS sequence"/>
</dbReference>
<dbReference type="HOGENOM" id="CLU_2607496_0_0_1"/>
<organism evidence="2 3">
    <name type="scientific">Serendipita vermifera MAFF 305830</name>
    <dbReference type="NCBI Taxonomy" id="933852"/>
    <lineage>
        <taxon>Eukaryota</taxon>
        <taxon>Fungi</taxon>
        <taxon>Dikarya</taxon>
        <taxon>Basidiomycota</taxon>
        <taxon>Agaricomycotina</taxon>
        <taxon>Agaricomycetes</taxon>
        <taxon>Sebacinales</taxon>
        <taxon>Serendipitaceae</taxon>
        <taxon>Serendipita</taxon>
    </lineage>
</organism>
<accession>A0A0C2XZD4</accession>
<feature type="compositionally biased region" description="Basic and acidic residues" evidence="1">
    <location>
        <begin position="57"/>
        <end position="79"/>
    </location>
</feature>
<evidence type="ECO:0000256" key="1">
    <source>
        <dbReference type="SAM" id="MobiDB-lite"/>
    </source>
</evidence>
<sequence length="79" mass="8999">MTTDWSVSKKVSGWQERQNRGPLCKRQARGEKGGEKNKRVPERKTGWYEENGGSGLTRRDLGGEETEKTENDGRRETGM</sequence>
<gene>
    <name evidence="2" type="ORF">M408DRAFT_325682</name>
</gene>
<reference evidence="2 3" key="1">
    <citation type="submission" date="2014-04" db="EMBL/GenBank/DDBJ databases">
        <authorList>
            <consortium name="DOE Joint Genome Institute"/>
            <person name="Kuo A."/>
            <person name="Zuccaro A."/>
            <person name="Kohler A."/>
            <person name="Nagy L.G."/>
            <person name="Floudas D."/>
            <person name="Copeland A."/>
            <person name="Barry K.W."/>
            <person name="Cichocki N."/>
            <person name="Veneault-Fourrey C."/>
            <person name="LaButti K."/>
            <person name="Lindquist E.A."/>
            <person name="Lipzen A."/>
            <person name="Lundell T."/>
            <person name="Morin E."/>
            <person name="Murat C."/>
            <person name="Sun H."/>
            <person name="Tunlid A."/>
            <person name="Henrissat B."/>
            <person name="Grigoriev I.V."/>
            <person name="Hibbett D.S."/>
            <person name="Martin F."/>
            <person name="Nordberg H.P."/>
            <person name="Cantor M.N."/>
            <person name="Hua S.X."/>
        </authorList>
    </citation>
    <scope>NUCLEOTIDE SEQUENCE [LARGE SCALE GENOMIC DNA]</scope>
    <source>
        <strain evidence="2 3">MAFF 305830</strain>
    </source>
</reference>
<protein>
    <submittedName>
        <fullName evidence="2">Uncharacterized protein</fullName>
    </submittedName>
</protein>
<evidence type="ECO:0000313" key="3">
    <source>
        <dbReference type="Proteomes" id="UP000054097"/>
    </source>
</evidence>
<proteinExistence type="predicted"/>
<feature type="compositionally biased region" description="Basic and acidic residues" evidence="1">
    <location>
        <begin position="28"/>
        <end position="47"/>
    </location>
</feature>
<evidence type="ECO:0000313" key="2">
    <source>
        <dbReference type="EMBL" id="KIM34222.1"/>
    </source>
</evidence>
<dbReference type="EMBL" id="KN824277">
    <property type="protein sequence ID" value="KIM34222.1"/>
    <property type="molecule type" value="Genomic_DNA"/>
</dbReference>
<keyword evidence="3" id="KW-1185">Reference proteome</keyword>
<dbReference type="AlphaFoldDB" id="A0A0C2XZD4"/>
<name>A0A0C2XZD4_SERVB</name>
<feature type="region of interest" description="Disordered" evidence="1">
    <location>
        <begin position="1"/>
        <end position="79"/>
    </location>
</feature>